<dbReference type="InterPro" id="IPR055140">
    <property type="entry name" value="Thiolase_C_2"/>
</dbReference>
<dbReference type="InterPro" id="IPR020616">
    <property type="entry name" value="Thiolase_N"/>
</dbReference>
<dbReference type="Gene3D" id="3.40.47.10">
    <property type="match status" value="1"/>
</dbReference>
<dbReference type="PIRSF" id="PIRSF000429">
    <property type="entry name" value="Ac-CoA_Ac_transf"/>
    <property type="match status" value="1"/>
</dbReference>
<proteinExistence type="predicted"/>
<comment type="caution">
    <text evidence="3">The sequence shown here is derived from an EMBL/GenBank/DDBJ whole genome shotgun (WGS) entry which is preliminary data.</text>
</comment>
<evidence type="ECO:0000313" key="4">
    <source>
        <dbReference type="Proteomes" id="UP000030004"/>
    </source>
</evidence>
<evidence type="ECO:0000259" key="2">
    <source>
        <dbReference type="Pfam" id="PF22691"/>
    </source>
</evidence>
<dbReference type="Pfam" id="PF22691">
    <property type="entry name" value="Thiolase_C_1"/>
    <property type="match status" value="1"/>
</dbReference>
<accession>A0A0A0EDG4</accession>
<evidence type="ECO:0000313" key="3">
    <source>
        <dbReference type="EMBL" id="KGM49011.1"/>
    </source>
</evidence>
<name>A0A0A0EDG4_9RHOB</name>
<sequence length="381" mass="40079">MVTLKEARPVYVIGVGMHKYQFVSDTLYIDMGLTAVRAALKDAGIAFPEVESAYIGCTGIGMAAGRIMFNHLGSTGLACTQVENASASGSSAFQMAVHEVALGRRDVSIAVGVDKYGDQVRAVSKEAVNRLSDTAAIPLVKYAIMAEYLSKEKGLTGEDLALVASKNHTNASKNPFAQFQKPRSVEQVLAANTVAGTTTSLMCCPRGEGAAAAIVCSEEAIRRLGITAEPIRVTASALQSEKPQQGREIPSVTLAQEVTEMVYQEAGITAADLDCVELHDAFAIEEILYTETFGLAPKGEGQHFLRAGGSAIGGQCCVNSSGGLIGQGHPLGPTGIGQIHEIVNQLRGRNGERQQPDAKIGMAHMIGLGSIAIAHILQKEV</sequence>
<dbReference type="STRING" id="1461694.ATO9_09980"/>
<feature type="domain" description="Thiolase N-terminal" evidence="1">
    <location>
        <begin position="23"/>
        <end position="181"/>
    </location>
</feature>
<dbReference type="CDD" id="cd00829">
    <property type="entry name" value="SCP-x_thiolase"/>
    <property type="match status" value="1"/>
</dbReference>
<protein>
    <submittedName>
        <fullName evidence="3">Thiolase</fullName>
    </submittedName>
</protein>
<dbReference type="Proteomes" id="UP000030004">
    <property type="component" value="Unassembled WGS sequence"/>
</dbReference>
<dbReference type="InterPro" id="IPR016039">
    <property type="entry name" value="Thiolase-like"/>
</dbReference>
<organism evidence="3 4">
    <name type="scientific">Pseudooceanicola atlanticus</name>
    <dbReference type="NCBI Taxonomy" id="1461694"/>
    <lineage>
        <taxon>Bacteria</taxon>
        <taxon>Pseudomonadati</taxon>
        <taxon>Pseudomonadota</taxon>
        <taxon>Alphaproteobacteria</taxon>
        <taxon>Rhodobacterales</taxon>
        <taxon>Paracoccaceae</taxon>
        <taxon>Pseudooceanicola</taxon>
    </lineage>
</organism>
<dbReference type="Pfam" id="PF00108">
    <property type="entry name" value="Thiolase_N"/>
    <property type="match status" value="1"/>
</dbReference>
<gene>
    <name evidence="3" type="ORF">ATO9_09980</name>
</gene>
<dbReference type="GO" id="GO:0003988">
    <property type="term" value="F:acetyl-CoA C-acyltransferase activity"/>
    <property type="evidence" value="ECO:0007669"/>
    <property type="project" value="UniProtKB-ARBA"/>
</dbReference>
<evidence type="ECO:0000259" key="1">
    <source>
        <dbReference type="Pfam" id="PF00108"/>
    </source>
</evidence>
<dbReference type="InterPro" id="IPR002155">
    <property type="entry name" value="Thiolase"/>
</dbReference>
<reference evidence="3 4" key="1">
    <citation type="journal article" date="2015" name="Antonie Van Leeuwenhoek">
        <title>Pseudooceanicola atlanticus gen. nov. sp. nov., isolated from surface seawater of the Atlantic Ocean and reclassification of Oceanicola batsensis, Oceanicola marinus, Oceanicola nitratireducens, Oceanicola nanhaiensis, Oceanicola antarcticus and Oceanicola flagellatus, as Pseudooceanicola batsensis comb. nov., Pseudooceanicola marinus comb. nov., Pseudooceanicola nitratireducens comb. nov., Pseudooceanicola nanhaiensis comb. nov., Pseudooceanicola antarcticus comb. nov., and Pseudooceanicola flagellatus comb. nov.</title>
        <authorList>
            <person name="Lai Q."/>
            <person name="Li G."/>
            <person name="Liu X."/>
            <person name="Du Y."/>
            <person name="Sun F."/>
            <person name="Shao Z."/>
        </authorList>
    </citation>
    <scope>NUCLEOTIDE SEQUENCE [LARGE SCALE GENOMIC DNA]</scope>
    <source>
        <strain evidence="3 4">22II-s11g</strain>
    </source>
</reference>
<dbReference type="eggNOG" id="COG0183">
    <property type="taxonomic scope" value="Bacteria"/>
</dbReference>
<dbReference type="PANTHER" id="PTHR42870">
    <property type="entry name" value="ACETYL-COA C-ACETYLTRANSFERASE"/>
    <property type="match status" value="1"/>
</dbReference>
<dbReference type="OrthoDB" id="9790314at2"/>
<dbReference type="SUPFAM" id="SSF53901">
    <property type="entry name" value="Thiolase-like"/>
    <property type="match status" value="1"/>
</dbReference>
<dbReference type="EMBL" id="AQQX01000003">
    <property type="protein sequence ID" value="KGM49011.1"/>
    <property type="molecule type" value="Genomic_DNA"/>
</dbReference>
<dbReference type="PANTHER" id="PTHR42870:SF1">
    <property type="entry name" value="NON-SPECIFIC LIPID-TRANSFER PROTEIN-LIKE 2"/>
    <property type="match status" value="1"/>
</dbReference>
<feature type="domain" description="Thiolase C-terminal" evidence="2">
    <location>
        <begin position="244"/>
        <end position="377"/>
    </location>
</feature>
<dbReference type="RefSeq" id="WP_043747926.1">
    <property type="nucleotide sequence ID" value="NZ_AQQX01000003.1"/>
</dbReference>
<keyword evidence="4" id="KW-1185">Reference proteome</keyword>
<dbReference type="AlphaFoldDB" id="A0A0A0EDG4"/>